<dbReference type="Proteomes" id="UP001107558">
    <property type="component" value="Chromosome 3"/>
</dbReference>
<keyword evidence="5" id="KW-0175">Coiled coil</keyword>
<keyword evidence="2 4" id="KW-0863">Zinc-finger</keyword>
<evidence type="ECO:0000256" key="5">
    <source>
        <dbReference type="SAM" id="Coils"/>
    </source>
</evidence>
<dbReference type="InterPro" id="IPR041911">
    <property type="entry name" value="TAB2/3_CUE"/>
</dbReference>
<reference evidence="8" key="1">
    <citation type="submission" date="2021-03" db="EMBL/GenBank/DDBJ databases">
        <title>Chromosome level genome of the anhydrobiotic midge Polypedilum vanderplanki.</title>
        <authorList>
            <person name="Yoshida Y."/>
            <person name="Kikawada T."/>
            <person name="Gusev O."/>
        </authorList>
    </citation>
    <scope>NUCLEOTIDE SEQUENCE</scope>
    <source>
        <strain evidence="8">NIAS01</strain>
        <tissue evidence="8">Whole body or cell culture</tissue>
    </source>
</reference>
<keyword evidence="3" id="KW-0862">Zinc</keyword>
<dbReference type="InterPro" id="IPR036443">
    <property type="entry name" value="Znf_RanBP2_sf"/>
</dbReference>
<keyword evidence="9" id="KW-1185">Reference proteome</keyword>
<comment type="caution">
    <text evidence="8">The sequence shown here is derived from an EMBL/GenBank/DDBJ whole genome shotgun (WGS) entry which is preliminary data.</text>
</comment>
<dbReference type="OrthoDB" id="6367910at2759"/>
<feature type="compositionally biased region" description="Pro residues" evidence="6">
    <location>
        <begin position="246"/>
        <end position="255"/>
    </location>
</feature>
<dbReference type="InterPro" id="IPR001876">
    <property type="entry name" value="Znf_RanBP2"/>
</dbReference>
<feature type="compositionally biased region" description="Low complexity" evidence="6">
    <location>
        <begin position="88"/>
        <end position="98"/>
    </location>
</feature>
<evidence type="ECO:0000256" key="3">
    <source>
        <dbReference type="ARBA" id="ARBA00022833"/>
    </source>
</evidence>
<dbReference type="EMBL" id="JADBJN010000003">
    <property type="protein sequence ID" value="KAG5669930.1"/>
    <property type="molecule type" value="Genomic_DNA"/>
</dbReference>
<evidence type="ECO:0000256" key="2">
    <source>
        <dbReference type="ARBA" id="ARBA00022771"/>
    </source>
</evidence>
<dbReference type="GO" id="GO:0008270">
    <property type="term" value="F:zinc ion binding"/>
    <property type="evidence" value="ECO:0007669"/>
    <property type="project" value="UniProtKB-KW"/>
</dbReference>
<feature type="compositionally biased region" description="Low complexity" evidence="6">
    <location>
        <begin position="146"/>
        <end position="158"/>
    </location>
</feature>
<evidence type="ECO:0000256" key="1">
    <source>
        <dbReference type="ARBA" id="ARBA00022723"/>
    </source>
</evidence>
<evidence type="ECO:0000313" key="9">
    <source>
        <dbReference type="Proteomes" id="UP001107558"/>
    </source>
</evidence>
<feature type="region of interest" description="Disordered" evidence="6">
    <location>
        <begin position="88"/>
        <end position="131"/>
    </location>
</feature>
<evidence type="ECO:0000313" key="8">
    <source>
        <dbReference type="EMBL" id="KAG5669930.1"/>
    </source>
</evidence>
<evidence type="ECO:0000256" key="4">
    <source>
        <dbReference type="PROSITE-ProRule" id="PRU00322"/>
    </source>
</evidence>
<keyword evidence="1" id="KW-0479">Metal-binding</keyword>
<feature type="region of interest" description="Disordered" evidence="6">
    <location>
        <begin position="1"/>
        <end position="26"/>
    </location>
</feature>
<feature type="region of interest" description="Disordered" evidence="6">
    <location>
        <begin position="238"/>
        <end position="261"/>
    </location>
</feature>
<name>A0A9J6BJN0_POLVA</name>
<proteinExistence type="predicted"/>
<feature type="coiled-coil region" evidence="5">
    <location>
        <begin position="422"/>
        <end position="490"/>
    </location>
</feature>
<protein>
    <recommendedName>
        <fullName evidence="7">RanBP2-type domain-containing protein</fullName>
    </recommendedName>
</protein>
<organism evidence="8 9">
    <name type="scientific">Polypedilum vanderplanki</name>
    <name type="common">Sleeping chironomid midge</name>
    <dbReference type="NCBI Taxonomy" id="319348"/>
    <lineage>
        <taxon>Eukaryota</taxon>
        <taxon>Metazoa</taxon>
        <taxon>Ecdysozoa</taxon>
        <taxon>Arthropoda</taxon>
        <taxon>Hexapoda</taxon>
        <taxon>Insecta</taxon>
        <taxon>Pterygota</taxon>
        <taxon>Neoptera</taxon>
        <taxon>Endopterygota</taxon>
        <taxon>Diptera</taxon>
        <taxon>Nematocera</taxon>
        <taxon>Chironomoidea</taxon>
        <taxon>Chironomidae</taxon>
        <taxon>Chironominae</taxon>
        <taxon>Polypedilum</taxon>
        <taxon>Polypedilum</taxon>
    </lineage>
</organism>
<dbReference type="PROSITE" id="PS50199">
    <property type="entry name" value="ZF_RANBP2_2"/>
    <property type="match status" value="1"/>
</dbReference>
<accession>A0A9J6BJN0</accession>
<feature type="domain" description="RanBP2-type" evidence="7">
    <location>
        <begin position="571"/>
        <end position="600"/>
    </location>
</feature>
<sequence>MADQTPLKSTDQRRLDQNNNISSIDKDNNQQKLNVCNCTNISIMQLFHEMKQEFPKVPDHIVHQLVTENCHNRRACLEQLQKVVSSSMTTPTMYPSKSIHNNNNNQQTETKRSPIINGTKSKEIGSGKNDNSQMVKQINERFENISISSSSEATSSDIKIMKRPTTLPLRRAPDPPTYSFSSNRSSPLTSATSTPSSTTSVSSFSTATTSSQMHHNVILDSSATKTDDSLNVQLNVKVSPISTKRPAPPPPPPVKPNSNNQRFTSHLSVQPEPPYTSMLDPKNNMMLPFGGGAIASTGTTGQRSYTNVKLTLRQPSSSSSSSLTPIDIQAGPQTLSYSSSSFNAQQGSESHLKITVAGNGESCIQAVRTAKNVPEINQIDTTINIEGNYLLNDDNPQYRIISNPFIPQIAALPQSNERRLTEDELRQLIKRQMKQKESLECELEKEREKLQMIRLDIITLTKPVMTHLELRELCDEITRLQTVCTRLSNEIDVVTSPPRAIVNTYSNAPPPIPKGLVSRKGHSPSNSLLPHLQMDTSGLRYPTNQPPSYHDVMRGATEQQRLPIDSNLINDDSKWTCTICTFQNHSLLNICETCEMPRVQAFHLTDSNVLLLSANQHHKIIHSFFL</sequence>
<dbReference type="SMART" id="SM00547">
    <property type="entry name" value="ZnF_RBZ"/>
    <property type="match status" value="1"/>
</dbReference>
<dbReference type="CDD" id="cd14362">
    <property type="entry name" value="CUE_TAB2_TAB3"/>
    <property type="match status" value="1"/>
</dbReference>
<evidence type="ECO:0000256" key="6">
    <source>
        <dbReference type="SAM" id="MobiDB-lite"/>
    </source>
</evidence>
<feature type="compositionally biased region" description="Low complexity" evidence="6">
    <location>
        <begin position="185"/>
        <end position="211"/>
    </location>
</feature>
<dbReference type="Gene3D" id="1.10.8.10">
    <property type="entry name" value="DNA helicase RuvA subunit, C-terminal domain"/>
    <property type="match status" value="1"/>
</dbReference>
<dbReference type="AlphaFoldDB" id="A0A9J6BJN0"/>
<dbReference type="PANTHER" id="PTHR46253">
    <property type="entry name" value="TGF-BETA-ACTIVATED KINASE 1 AND MAP3K7-BINDING PROTEIN TAB"/>
    <property type="match status" value="1"/>
</dbReference>
<feature type="compositionally biased region" description="Polar residues" evidence="6">
    <location>
        <begin position="99"/>
        <end position="108"/>
    </location>
</feature>
<dbReference type="PANTHER" id="PTHR46253:SF1">
    <property type="entry name" value="TAB2"/>
    <property type="match status" value="1"/>
</dbReference>
<dbReference type="SUPFAM" id="SSF90209">
    <property type="entry name" value="Ran binding protein zinc finger-like"/>
    <property type="match status" value="1"/>
</dbReference>
<evidence type="ECO:0000259" key="7">
    <source>
        <dbReference type="PROSITE" id="PS50199"/>
    </source>
</evidence>
<feature type="region of interest" description="Disordered" evidence="6">
    <location>
        <begin position="146"/>
        <end position="211"/>
    </location>
</feature>
<dbReference type="Gene3D" id="2.30.30.380">
    <property type="entry name" value="Zn-finger domain of Sec23/24"/>
    <property type="match status" value="1"/>
</dbReference>
<dbReference type="PROSITE" id="PS01358">
    <property type="entry name" value="ZF_RANBP2_1"/>
    <property type="match status" value="1"/>
</dbReference>
<gene>
    <name evidence="8" type="ORF">PVAND_000220</name>
</gene>